<comment type="subcellular location">
    <subcellularLocation>
        <location evidence="1">Membrane</location>
        <topology evidence="1">Multi-pass membrane protein</topology>
    </subcellularLocation>
</comment>
<reference evidence="12 13" key="1">
    <citation type="journal article" date="2007" name="Proc. Natl. Acad. Sci. U.S.A.">
        <title>The genome of Syntrophus aciditrophicus: life at the thermodynamic limit of microbial growth.</title>
        <authorList>
            <person name="McInerney M.J."/>
            <person name="Rohlin L."/>
            <person name="Mouttaki H."/>
            <person name="Kim U."/>
            <person name="Krupp R.S."/>
            <person name="Rios-Hernandez L."/>
            <person name="Sieber J."/>
            <person name="Struchtemeyer C.G."/>
            <person name="Bhattacharyya A."/>
            <person name="Campbell J.W."/>
            <person name="Gunsalus R.P."/>
        </authorList>
    </citation>
    <scope>NUCLEOTIDE SEQUENCE [LARGE SCALE GENOMIC DNA]</scope>
    <source>
        <strain evidence="12 13">SB</strain>
    </source>
</reference>
<feature type="domain" description="Cation efflux protein cytoplasmic" evidence="11">
    <location>
        <begin position="228"/>
        <end position="303"/>
    </location>
</feature>
<keyword evidence="8 9" id="KW-0472">Membrane</keyword>
<keyword evidence="4 9" id="KW-0812">Transmembrane</keyword>
<evidence type="ECO:0000256" key="2">
    <source>
        <dbReference type="ARBA" id="ARBA00008873"/>
    </source>
</evidence>
<dbReference type="GO" id="GO:0005385">
    <property type="term" value="F:zinc ion transmembrane transporter activity"/>
    <property type="evidence" value="ECO:0007669"/>
    <property type="project" value="TreeGrafter"/>
</dbReference>
<feature type="domain" description="Cation efflux protein transmembrane" evidence="10">
    <location>
        <begin position="37"/>
        <end position="224"/>
    </location>
</feature>
<dbReference type="SUPFAM" id="SSF160240">
    <property type="entry name" value="Cation efflux protein cytoplasmic domain-like"/>
    <property type="match status" value="1"/>
</dbReference>
<organism evidence="12 13">
    <name type="scientific">Syntrophus aciditrophicus (strain SB)</name>
    <dbReference type="NCBI Taxonomy" id="56780"/>
    <lineage>
        <taxon>Bacteria</taxon>
        <taxon>Pseudomonadati</taxon>
        <taxon>Thermodesulfobacteriota</taxon>
        <taxon>Syntrophia</taxon>
        <taxon>Syntrophales</taxon>
        <taxon>Syntrophaceae</taxon>
        <taxon>Syntrophus</taxon>
    </lineage>
</organism>
<evidence type="ECO:0000259" key="10">
    <source>
        <dbReference type="Pfam" id="PF01545"/>
    </source>
</evidence>
<keyword evidence="6 9" id="KW-1133">Transmembrane helix</keyword>
<dbReference type="InParanoid" id="Q2LY02"/>
<feature type="transmembrane region" description="Helical" evidence="9">
    <location>
        <begin position="168"/>
        <end position="190"/>
    </location>
</feature>
<evidence type="ECO:0000256" key="4">
    <source>
        <dbReference type="ARBA" id="ARBA00022692"/>
    </source>
</evidence>
<dbReference type="InterPro" id="IPR002524">
    <property type="entry name" value="Cation_efflux"/>
</dbReference>
<gene>
    <name evidence="12" type="ORF">SYN_00225</name>
</gene>
<sequence>MKIDGSFHKIPGPKKRSVMTGHHPQHISWGNRLLMTMMLNLVIPVVQIIGGILAGSMALISDALHNLSDFTSLLISYVALRMGERQPTVSQTFGYKRIEVLAALVNVSLLYGVAIFIAIEGWQRLLAPQVIKGQLVVWIALAGLAGNAFSAVLLHAGAKTNINIRSSFLHMLTDALTSLGVVVLGIIWLYRPWYRLDTLVSWGIVALIFYGGWGILKETYQILMNATPPGISVKEIKRAVEAIEGIREIHHIHVWTLSPDRAALAAHIIVDDQMLSQVDLLVSRVRELLWSRFGIDHPTLQFETRSEDNTFLLCCPKEHNHHH</sequence>
<evidence type="ECO:0000256" key="8">
    <source>
        <dbReference type="ARBA" id="ARBA00023136"/>
    </source>
</evidence>
<comment type="similarity">
    <text evidence="2">Belongs to the cation diffusion facilitator (CDF) transporter (TC 2.A.4) family. SLC30A subfamily.</text>
</comment>
<feature type="transmembrane region" description="Helical" evidence="9">
    <location>
        <begin position="135"/>
        <end position="156"/>
    </location>
</feature>
<accession>Q2LY02</accession>
<dbReference type="PANTHER" id="PTHR11562:SF17">
    <property type="entry name" value="RE54080P-RELATED"/>
    <property type="match status" value="1"/>
</dbReference>
<feature type="transmembrane region" description="Helical" evidence="9">
    <location>
        <begin position="196"/>
        <end position="216"/>
    </location>
</feature>
<dbReference type="FunCoup" id="Q2LY02">
    <property type="interactions" value="182"/>
</dbReference>
<feature type="transmembrane region" description="Helical" evidence="9">
    <location>
        <begin position="33"/>
        <end position="57"/>
    </location>
</feature>
<dbReference type="HOGENOM" id="CLU_013430_0_0_7"/>
<keyword evidence="7" id="KW-0406">Ion transport</keyword>
<dbReference type="GO" id="GO:0005886">
    <property type="term" value="C:plasma membrane"/>
    <property type="evidence" value="ECO:0007669"/>
    <property type="project" value="TreeGrafter"/>
</dbReference>
<evidence type="ECO:0000256" key="6">
    <source>
        <dbReference type="ARBA" id="ARBA00022989"/>
    </source>
</evidence>
<evidence type="ECO:0000256" key="9">
    <source>
        <dbReference type="SAM" id="Phobius"/>
    </source>
</evidence>
<feature type="transmembrane region" description="Helical" evidence="9">
    <location>
        <begin position="100"/>
        <end position="123"/>
    </location>
</feature>
<name>Q2LY02_SYNAS</name>
<evidence type="ECO:0000259" key="11">
    <source>
        <dbReference type="Pfam" id="PF16916"/>
    </source>
</evidence>
<protein>
    <submittedName>
        <fullName evidence="12">Cobalt-zinc-cadmium resistance protein</fullName>
    </submittedName>
</protein>
<evidence type="ECO:0000256" key="5">
    <source>
        <dbReference type="ARBA" id="ARBA00022906"/>
    </source>
</evidence>
<dbReference type="Proteomes" id="UP000001933">
    <property type="component" value="Chromosome"/>
</dbReference>
<keyword evidence="3" id="KW-0813">Transport</keyword>
<dbReference type="InterPro" id="IPR027469">
    <property type="entry name" value="Cation_efflux_TMD_sf"/>
</dbReference>
<dbReference type="InterPro" id="IPR036837">
    <property type="entry name" value="Cation_efflux_CTD_sf"/>
</dbReference>
<dbReference type="NCBIfam" id="TIGR01297">
    <property type="entry name" value="CDF"/>
    <property type="match status" value="1"/>
</dbReference>
<dbReference type="SUPFAM" id="SSF161111">
    <property type="entry name" value="Cation efflux protein transmembrane domain-like"/>
    <property type="match status" value="1"/>
</dbReference>
<keyword evidence="5" id="KW-0862">Zinc</keyword>
<dbReference type="EMBL" id="CP000252">
    <property type="protein sequence ID" value="ABC78958.1"/>
    <property type="molecule type" value="Genomic_DNA"/>
</dbReference>
<dbReference type="Pfam" id="PF01545">
    <property type="entry name" value="Cation_efflux"/>
    <property type="match status" value="1"/>
</dbReference>
<keyword evidence="5" id="KW-0864">Zinc transport</keyword>
<proteinExistence type="inferred from homology"/>
<evidence type="ECO:0000256" key="1">
    <source>
        <dbReference type="ARBA" id="ARBA00004141"/>
    </source>
</evidence>
<evidence type="ECO:0000256" key="7">
    <source>
        <dbReference type="ARBA" id="ARBA00023065"/>
    </source>
</evidence>
<dbReference type="STRING" id="56780.SYN_00225"/>
<dbReference type="InterPro" id="IPR058533">
    <property type="entry name" value="Cation_efflux_TM"/>
</dbReference>
<dbReference type="Gene3D" id="1.20.1510.10">
    <property type="entry name" value="Cation efflux protein transmembrane domain"/>
    <property type="match status" value="1"/>
</dbReference>
<dbReference type="eggNOG" id="COG1230">
    <property type="taxonomic scope" value="Bacteria"/>
</dbReference>
<evidence type="ECO:0000313" key="12">
    <source>
        <dbReference type="EMBL" id="ABC78958.1"/>
    </source>
</evidence>
<dbReference type="InterPro" id="IPR050681">
    <property type="entry name" value="CDF/SLC30A"/>
</dbReference>
<evidence type="ECO:0000256" key="3">
    <source>
        <dbReference type="ARBA" id="ARBA00022448"/>
    </source>
</evidence>
<keyword evidence="13" id="KW-1185">Reference proteome</keyword>
<dbReference type="InterPro" id="IPR027470">
    <property type="entry name" value="Cation_efflux_CTD"/>
</dbReference>
<dbReference type="PANTHER" id="PTHR11562">
    <property type="entry name" value="CATION EFFLUX PROTEIN/ ZINC TRANSPORTER"/>
    <property type="match status" value="1"/>
</dbReference>
<dbReference type="Pfam" id="PF16916">
    <property type="entry name" value="ZT_dimer"/>
    <property type="match status" value="1"/>
</dbReference>
<dbReference type="KEGG" id="sat:SYN_00225"/>
<dbReference type="AlphaFoldDB" id="Q2LY02"/>
<evidence type="ECO:0000313" key="13">
    <source>
        <dbReference type="Proteomes" id="UP000001933"/>
    </source>
</evidence>